<feature type="domain" description="DUF6998" evidence="2">
    <location>
        <begin position="145"/>
        <end position="256"/>
    </location>
</feature>
<evidence type="ECO:0000259" key="3">
    <source>
        <dbReference type="Pfam" id="PF23870"/>
    </source>
</evidence>
<dbReference type="Pfam" id="PF22522">
    <property type="entry name" value="DUF6998"/>
    <property type="match status" value="1"/>
</dbReference>
<evidence type="ECO:0000313" key="4">
    <source>
        <dbReference type="EMBL" id="KIL79374.1"/>
    </source>
</evidence>
<organism evidence="4 5">
    <name type="scientific">Bacillus badius</name>
    <dbReference type="NCBI Taxonomy" id="1455"/>
    <lineage>
        <taxon>Bacteria</taxon>
        <taxon>Bacillati</taxon>
        <taxon>Bacillota</taxon>
        <taxon>Bacilli</taxon>
        <taxon>Bacillales</taxon>
        <taxon>Bacillaceae</taxon>
        <taxon>Pseudobacillus</taxon>
    </lineage>
</organism>
<dbReference type="EMBL" id="JXLP01000003">
    <property type="protein sequence ID" value="KIL79374.1"/>
    <property type="molecule type" value="Genomic_DNA"/>
</dbReference>
<reference evidence="4 5" key="1">
    <citation type="submission" date="2015-01" db="EMBL/GenBank/DDBJ databases">
        <title>Genome Assembly of Bacillus badius MTCC 1458.</title>
        <authorList>
            <person name="Verma A."/>
            <person name="Khatri I."/>
            <person name="Mual P."/>
            <person name="Subramanian S."/>
            <person name="Krishnamurthi S."/>
        </authorList>
    </citation>
    <scope>NUCLEOTIDE SEQUENCE [LARGE SCALE GENOMIC DNA]</scope>
    <source>
        <strain evidence="4 5">MTCC 1458</strain>
    </source>
</reference>
<feature type="coiled-coil region" evidence="1">
    <location>
        <begin position="233"/>
        <end position="260"/>
    </location>
</feature>
<keyword evidence="1" id="KW-0175">Coiled coil</keyword>
<feature type="domain" description="DUF7225" evidence="3">
    <location>
        <begin position="3"/>
        <end position="104"/>
    </location>
</feature>
<dbReference type="InterPro" id="IPR055649">
    <property type="entry name" value="DUF7225"/>
</dbReference>
<protein>
    <submittedName>
        <fullName evidence="4">Uncharacterized protein</fullName>
    </submittedName>
</protein>
<dbReference type="Proteomes" id="UP000031982">
    <property type="component" value="Unassembled WGS sequence"/>
</dbReference>
<sequence>MIIYEQIKAVLDSKINQLLTSSDVKAALVKQFDSNPASVILSDYCYNRMNNGAIFNHHLFEYVNRGIYKYLGECYPYTGLIFHRPKGSKEDIVVGEWKSGIKTIYKQSSYGEDGVEFISKEQMITLYEEYNKMLRYEMSLLNCQPTELRHLIGRIGEFLCAIHTNGHLSRQTNQHGFDVISKGRRISVKTTAQTNGFITVNQNTFSHFDDFFIVHYLDGEFKVVYYGPKEELLDIARTYNNKLEIDLKRLKKQTQACSLNFQ</sequence>
<evidence type="ECO:0000259" key="2">
    <source>
        <dbReference type="Pfam" id="PF22522"/>
    </source>
</evidence>
<accession>A0ABR5AXI9</accession>
<dbReference type="Pfam" id="PF23870">
    <property type="entry name" value="DUF7225"/>
    <property type="match status" value="1"/>
</dbReference>
<keyword evidence="5" id="KW-1185">Reference proteome</keyword>
<dbReference type="RefSeq" id="WP_041113483.1">
    <property type="nucleotide sequence ID" value="NZ_JARTHD010000018.1"/>
</dbReference>
<comment type="caution">
    <text evidence="4">The sequence shown here is derived from an EMBL/GenBank/DDBJ whole genome shotgun (WGS) entry which is preliminary data.</text>
</comment>
<evidence type="ECO:0000256" key="1">
    <source>
        <dbReference type="SAM" id="Coils"/>
    </source>
</evidence>
<dbReference type="InterPro" id="IPR054267">
    <property type="entry name" value="DUF6998"/>
</dbReference>
<proteinExistence type="predicted"/>
<evidence type="ECO:0000313" key="5">
    <source>
        <dbReference type="Proteomes" id="UP000031982"/>
    </source>
</evidence>
<name>A0ABR5AXI9_BACBA</name>
<gene>
    <name evidence="4" type="ORF">SD77_3240</name>
</gene>